<reference evidence="2" key="1">
    <citation type="submission" date="2013-04" db="EMBL/GenBank/DDBJ databases">
        <title>Comparative Genomics of Relapsing Fever Spirochetes.</title>
        <authorList>
            <person name="Schwan T.G."/>
            <person name="Raffel S.J."/>
            <person name="Porcella S.F."/>
            <person name="Martens C.A."/>
            <person name="Bruno D.P."/>
            <person name="Ricklefs S.M."/>
            <person name="Barbian K.B."/>
        </authorList>
    </citation>
    <scope>NUCLEOTIDE SEQUENCE</scope>
    <source>
        <strain evidence="2">Co53</strain>
        <plasmid evidence="2">unnamed</plasmid>
    </source>
</reference>
<evidence type="ECO:0000313" key="2">
    <source>
        <dbReference type="EMBL" id="AHH11081.1"/>
    </source>
</evidence>
<feature type="region of interest" description="Disordered" evidence="1">
    <location>
        <begin position="71"/>
        <end position="98"/>
    </location>
</feature>
<name>W5T1E8_9SPIR</name>
<gene>
    <name evidence="2" type="ORF">BCO_0002100</name>
</gene>
<dbReference type="Proteomes" id="UP000019330">
    <property type="component" value="Plasmid unnamed"/>
</dbReference>
<proteinExistence type="predicted"/>
<evidence type="ECO:0008006" key="4">
    <source>
        <dbReference type="Google" id="ProtNLM"/>
    </source>
</evidence>
<keyword evidence="2" id="KW-0614">Plasmid</keyword>
<organism evidence="2">
    <name type="scientific">Borrelia coriaceae ATCC 43381</name>
    <dbReference type="NCBI Taxonomy" id="1408429"/>
    <lineage>
        <taxon>Bacteria</taxon>
        <taxon>Pseudomonadati</taxon>
        <taxon>Spirochaetota</taxon>
        <taxon>Spirochaetia</taxon>
        <taxon>Spirochaetales</taxon>
        <taxon>Borreliaceae</taxon>
        <taxon>Borrelia</taxon>
    </lineage>
</organism>
<dbReference type="AlphaFoldDB" id="W5T1E8"/>
<dbReference type="PROSITE" id="PS51257">
    <property type="entry name" value="PROKAR_LIPOPROTEIN"/>
    <property type="match status" value="1"/>
</dbReference>
<dbReference type="HOGENOM" id="CLU_446677_0_0_12"/>
<geneLocation type="plasmid" evidence="2 3">
    <name>unnamed</name>
</geneLocation>
<protein>
    <recommendedName>
        <fullName evidence="4">Immunogenic protein A</fullName>
    </recommendedName>
</protein>
<keyword evidence="3" id="KW-1185">Reference proteome</keyword>
<accession>W5T1E8</accession>
<feature type="compositionally biased region" description="Basic residues" evidence="1">
    <location>
        <begin position="332"/>
        <end position="344"/>
    </location>
</feature>
<feature type="region of interest" description="Disordered" evidence="1">
    <location>
        <begin position="332"/>
        <end position="352"/>
    </location>
</feature>
<dbReference type="EMBL" id="CP005746">
    <property type="protein sequence ID" value="AHH11081.1"/>
    <property type="molecule type" value="Genomic_DNA"/>
</dbReference>
<evidence type="ECO:0000256" key="1">
    <source>
        <dbReference type="SAM" id="MobiDB-lite"/>
    </source>
</evidence>
<feature type="compositionally biased region" description="Basic and acidic residues" evidence="1">
    <location>
        <begin position="80"/>
        <end position="98"/>
    </location>
</feature>
<evidence type="ECO:0000313" key="3">
    <source>
        <dbReference type="Proteomes" id="UP000019330"/>
    </source>
</evidence>
<sequence>MDFVRKMNVKSFSVFILFLSTFTLSCKFYDTANASDLQADGDKFSQGFSSFNDILPFSDLKINKDVSTGSLKAQGTSSIKGDEKKGKGTSKDPIKDQEASGLKGVGVAGAGAKSFGDDGKKEEVVSKDSLKNEGTSGTAEVLKVSKEVEVAGVDTAKPAGGNGEEVASISENYLQNQETLVAQGAGVGSVGDAIGDRSLFFKNTDSNNAEQVVATEDLLVGASEGVNTSDLGLKVAIPTDHVRGDVVATETQNAEKKGDKTQNTELASLDIKDNITVNVVDGTKININKNSSNTNESINVTKDGVNTVIKGVETSIKTADGKVVVKKRTLKKGLKKKNSKKQASKSKTPEAAVVGNKKNVDTNMSSVIGLDSEALGKDKNIDLDSKSDETYVIERVEKLAKYLQSAIKINGKKVEEQDKLEAGRQKFFEWLSKNDTDLLKRKALVQDLQKIYDLMKDKIADSTELQDWFQIVSDDIGDEETNIIDVESYYELSSDTEIDFLLERTLEDENYSGFSISLFMQALADTLYDIQNDSHKSGEEILQELKRVFDDTFYKIRGFEEFKSQIAAED</sequence>